<dbReference type="GO" id="GO:0016787">
    <property type="term" value="F:hydrolase activity"/>
    <property type="evidence" value="ECO:0007669"/>
    <property type="project" value="UniProtKB-KW"/>
</dbReference>
<evidence type="ECO:0000313" key="2">
    <source>
        <dbReference type="Proteomes" id="UP000182227"/>
    </source>
</evidence>
<gene>
    <name evidence="1" type="ORF">BN970_04065</name>
</gene>
<reference evidence="1 2" key="1">
    <citation type="submission" date="2015-03" db="EMBL/GenBank/DDBJ databases">
        <authorList>
            <person name="Murphy D."/>
        </authorList>
    </citation>
    <scope>NUCLEOTIDE SEQUENCE [LARGE SCALE GENOMIC DNA]</scope>
    <source>
        <strain evidence="1 2">D16</strain>
    </source>
</reference>
<organism evidence="1 2">
    <name type="scientific">Mycolicibacterium conceptionense</name>
    <dbReference type="NCBI Taxonomy" id="451644"/>
    <lineage>
        <taxon>Bacteria</taxon>
        <taxon>Bacillati</taxon>
        <taxon>Actinomycetota</taxon>
        <taxon>Actinomycetes</taxon>
        <taxon>Mycobacteriales</taxon>
        <taxon>Mycobacteriaceae</taxon>
        <taxon>Mycolicibacterium</taxon>
    </lineage>
</organism>
<dbReference type="EMBL" id="CTEF01000003">
    <property type="protein sequence ID" value="CQD18423.1"/>
    <property type="molecule type" value="Genomic_DNA"/>
</dbReference>
<dbReference type="AlphaFoldDB" id="A0A0U1DKX2"/>
<protein>
    <submittedName>
        <fullName evidence="1">Hydrolase</fullName>
    </submittedName>
</protein>
<name>A0A0U1DKX2_9MYCO</name>
<proteinExistence type="predicted"/>
<accession>A0A0U1DKX2</accession>
<dbReference type="Proteomes" id="UP000182227">
    <property type="component" value="Unassembled WGS sequence"/>
</dbReference>
<sequence length="100" mass="11305">MAAEISTGPYRFMYRKRFHKRAETQLTVLAPVREQLSGDEAHERVLAMLAETVDTSLWQAQRVLQASSTAPVDLSGSDALARAWTWRRVRPSRSQGTSRC</sequence>
<keyword evidence="1" id="KW-0378">Hydrolase</keyword>
<evidence type="ECO:0000313" key="1">
    <source>
        <dbReference type="EMBL" id="CQD18423.1"/>
    </source>
</evidence>